<dbReference type="PANTHER" id="PTHR11511:SF5">
    <property type="entry name" value="FAT-BODY PROTEIN 1-RELATED"/>
    <property type="match status" value="1"/>
</dbReference>
<dbReference type="Gene3D" id="1.20.1370.10">
    <property type="entry name" value="Hemocyanin, N-terminal domain"/>
    <property type="match status" value="1"/>
</dbReference>
<dbReference type="SUPFAM" id="SSF81296">
    <property type="entry name" value="E set domains"/>
    <property type="match status" value="1"/>
</dbReference>
<organism evidence="7 8">
    <name type="scientific">Bicyclus anynana</name>
    <name type="common">Squinting bush brown butterfly</name>
    <dbReference type="NCBI Taxonomy" id="110368"/>
    <lineage>
        <taxon>Eukaryota</taxon>
        <taxon>Metazoa</taxon>
        <taxon>Ecdysozoa</taxon>
        <taxon>Arthropoda</taxon>
        <taxon>Hexapoda</taxon>
        <taxon>Insecta</taxon>
        <taxon>Pterygota</taxon>
        <taxon>Neoptera</taxon>
        <taxon>Endopterygota</taxon>
        <taxon>Lepidoptera</taxon>
        <taxon>Glossata</taxon>
        <taxon>Ditrysia</taxon>
        <taxon>Papilionoidea</taxon>
        <taxon>Nymphalidae</taxon>
        <taxon>Satyrinae</taxon>
        <taxon>Satyrini</taxon>
        <taxon>Mycalesina</taxon>
        <taxon>Bicyclus</taxon>
    </lineage>
</organism>
<dbReference type="Pfam" id="PF03723">
    <property type="entry name" value="Hemocyanin_C"/>
    <property type="match status" value="1"/>
</dbReference>
<evidence type="ECO:0000256" key="3">
    <source>
        <dbReference type="SAM" id="SignalP"/>
    </source>
</evidence>
<dbReference type="InterPro" id="IPR005203">
    <property type="entry name" value="Hemocyanin_C"/>
</dbReference>
<dbReference type="Pfam" id="PF03722">
    <property type="entry name" value="Hemocyanin_N"/>
    <property type="match status" value="1"/>
</dbReference>
<dbReference type="InterPro" id="IPR008922">
    <property type="entry name" value="Di-copper_centre_dom_sf"/>
</dbReference>
<accession>A0A6J1MN43</accession>
<keyword evidence="7" id="KW-1185">Reference proteome</keyword>
<feature type="signal peptide" evidence="3">
    <location>
        <begin position="1"/>
        <end position="18"/>
    </location>
</feature>
<dbReference type="InterPro" id="IPR014756">
    <property type="entry name" value="Ig_E-set"/>
</dbReference>
<dbReference type="GO" id="GO:0045735">
    <property type="term" value="F:nutrient reservoir activity"/>
    <property type="evidence" value="ECO:0007669"/>
    <property type="project" value="UniProtKB-KW"/>
</dbReference>
<evidence type="ECO:0000259" key="4">
    <source>
        <dbReference type="Pfam" id="PF00372"/>
    </source>
</evidence>
<keyword evidence="1" id="KW-0758">Storage protein</keyword>
<keyword evidence="3" id="KW-0732">Signal</keyword>
<reference evidence="8" key="1">
    <citation type="submission" date="2025-08" db="UniProtKB">
        <authorList>
            <consortium name="RefSeq"/>
        </authorList>
    </citation>
    <scope>IDENTIFICATION</scope>
</reference>
<dbReference type="PRINTS" id="PR00187">
    <property type="entry name" value="HAEMOCYANIN"/>
</dbReference>
<name>A0A6J1MN43_BICAN</name>
<dbReference type="InterPro" id="IPR005204">
    <property type="entry name" value="Hemocyanin_N"/>
</dbReference>
<dbReference type="KEGG" id="bany:112045127"/>
<comment type="similarity">
    <text evidence="2">Belongs to the hemocyanin family.</text>
</comment>
<dbReference type="InterPro" id="IPR000896">
    <property type="entry name" value="Hemocyanin/hexamerin_mid_dom"/>
</dbReference>
<feature type="chain" id="PRO_5026966666" evidence="3">
    <location>
        <begin position="19"/>
        <end position="713"/>
    </location>
</feature>
<sequence length="713" mass="83710">MMRVLQGVCALLVAHVVADHKDFLAQPGKIADQTFLQRQIDLYKLYTHVTEPLYDKELKTIADTWDLEKNIQKFENVTALKVFFDLKEYNMLLPRSVPFNILEPRHQWEAVTLFNVLYSAKDYTTFYKTAVYFRELINEGLFIYVLSVAILHYPETQGIIIPPIYEVFPSYFHNAEIMNIAQRINSHGKRYVKQYPQTYLWEDNVVIKWNTTIWPYVENYAPVSYYLNDYALNALYYNYHLTYPFWMSGKQGPLSKFKRGEMLYFASKQFVTRYYLERLSNGLDEISDINLKFVVEGYSSGLVHYNGVPFPDRPNFFYLYQPKLIKYVEKVKLLERRIRDAIEIGYFVNQKGEKIDLRTPEAIDVLGKAIEGNVDSPNIYYYGSVITAWKNLLGNSAATKYNYWHDQVPLVRPSALELYQTTLRDPAFYMIWKRVLDLITLWQSYLPVYKPEELAFSTLKIQKVEVDKLVTYFEHTYLNVTSALPMNEFESKVKADEFSVLVQRPQLNHKKFKVRVYVKSEVPKTVVVKFFLAPKYDSKGFEIPLHENTQNFFQFDQFVYELPQGETVIQRDSDADKVFKVDKWTSGYDIYRKAYNALHGNGQFVIDNNNFFDGFPRRLLIPKGRVGGMPFQFLVYIHEFHAPATPYGTGVNPENTYGIGTGANRMTSYPLRFPLDRPLHEWQIKRLTNFWLQEVQITHKTTPDIIVPNSMFA</sequence>
<dbReference type="PANTHER" id="PTHR11511">
    <property type="entry name" value="LARVAL STORAGE PROTEIN/PHENOLOXIDASE"/>
    <property type="match status" value="1"/>
</dbReference>
<evidence type="ECO:0000313" key="7">
    <source>
        <dbReference type="Proteomes" id="UP001652582"/>
    </source>
</evidence>
<dbReference type="OrthoDB" id="6371642at2759"/>
<dbReference type="SUPFAM" id="SSF48056">
    <property type="entry name" value="Di-copper centre-containing domain"/>
    <property type="match status" value="1"/>
</dbReference>
<dbReference type="Gene3D" id="1.10.1280.10">
    <property type="entry name" value="Di-copper center containing domain from catechol oxidase"/>
    <property type="match status" value="1"/>
</dbReference>
<protein>
    <submittedName>
        <fullName evidence="8">Acidic juvenile hormone-suppressible protein 1-like</fullName>
    </submittedName>
</protein>
<evidence type="ECO:0000259" key="5">
    <source>
        <dbReference type="Pfam" id="PF03722"/>
    </source>
</evidence>
<dbReference type="RefSeq" id="XP_023936975.1">
    <property type="nucleotide sequence ID" value="XM_024081207.2"/>
</dbReference>
<dbReference type="InterPro" id="IPR013788">
    <property type="entry name" value="Hemocyanin/hexamerin"/>
</dbReference>
<dbReference type="Pfam" id="PF00372">
    <property type="entry name" value="Hemocyanin_M"/>
    <property type="match status" value="1"/>
</dbReference>
<dbReference type="SUPFAM" id="SSF48050">
    <property type="entry name" value="Hemocyanin, N-terminal domain"/>
    <property type="match status" value="1"/>
</dbReference>
<feature type="domain" description="Hemocyanin C-terminal" evidence="6">
    <location>
        <begin position="449"/>
        <end position="699"/>
    </location>
</feature>
<proteinExistence type="inferred from homology"/>
<gene>
    <name evidence="8" type="primary">LOC112045127</name>
</gene>
<feature type="domain" description="Hemocyanin middle" evidence="4">
    <location>
        <begin position="163"/>
        <end position="438"/>
    </location>
</feature>
<dbReference type="InterPro" id="IPR036697">
    <property type="entry name" value="Hemocyanin_N_sf"/>
</dbReference>
<feature type="domain" description="Hemocyanin N-terminal" evidence="5">
    <location>
        <begin position="35"/>
        <end position="158"/>
    </location>
</feature>
<evidence type="ECO:0000313" key="8">
    <source>
        <dbReference type="RefSeq" id="XP_023936975.1"/>
    </source>
</evidence>
<dbReference type="Proteomes" id="UP001652582">
    <property type="component" value="Chromosome 19"/>
</dbReference>
<evidence type="ECO:0000259" key="6">
    <source>
        <dbReference type="Pfam" id="PF03723"/>
    </source>
</evidence>
<dbReference type="PROSITE" id="PS00210">
    <property type="entry name" value="HEMOCYANIN_2"/>
    <property type="match status" value="1"/>
</dbReference>
<dbReference type="AlphaFoldDB" id="A0A6J1MN43"/>
<dbReference type="GeneID" id="112045127"/>
<dbReference type="InterPro" id="IPR037020">
    <property type="entry name" value="Hemocyanin_C_sf"/>
</dbReference>
<dbReference type="GO" id="GO:0005615">
    <property type="term" value="C:extracellular space"/>
    <property type="evidence" value="ECO:0007669"/>
    <property type="project" value="UniProtKB-ARBA"/>
</dbReference>
<evidence type="ECO:0000256" key="2">
    <source>
        <dbReference type="ARBA" id="ARBA00038082"/>
    </source>
</evidence>
<evidence type="ECO:0000256" key="1">
    <source>
        <dbReference type="ARBA" id="ARBA00022761"/>
    </source>
</evidence>
<dbReference type="Gene3D" id="2.60.40.1520">
    <property type="entry name" value="Hemocyanin, C-terminal domain"/>
    <property type="match status" value="1"/>
</dbReference>